<keyword evidence="7" id="KW-1185">Reference proteome</keyword>
<dbReference type="InterPro" id="IPR003593">
    <property type="entry name" value="AAA+_ATPase"/>
</dbReference>
<dbReference type="KEGG" id="abs:AZOBR_p270272"/>
<evidence type="ECO:0000259" key="5">
    <source>
        <dbReference type="PROSITE" id="PS50893"/>
    </source>
</evidence>
<dbReference type="SUPFAM" id="SSF50331">
    <property type="entry name" value="MOP-like"/>
    <property type="match status" value="1"/>
</dbReference>
<dbReference type="Pfam" id="PF00005">
    <property type="entry name" value="ABC_tran"/>
    <property type="match status" value="1"/>
</dbReference>
<dbReference type="SUPFAM" id="SSF52540">
    <property type="entry name" value="P-loop containing nucleoside triphosphate hydrolases"/>
    <property type="match status" value="1"/>
</dbReference>
<keyword evidence="4" id="KW-0067">ATP-binding</keyword>
<organism evidence="6 7">
    <name type="scientific">Azospirillum baldaniorum</name>
    <dbReference type="NCBI Taxonomy" id="1064539"/>
    <lineage>
        <taxon>Bacteria</taxon>
        <taxon>Pseudomonadati</taxon>
        <taxon>Pseudomonadota</taxon>
        <taxon>Alphaproteobacteria</taxon>
        <taxon>Rhodospirillales</taxon>
        <taxon>Azospirillaceae</taxon>
        <taxon>Azospirillum</taxon>
    </lineage>
</organism>
<dbReference type="InterPro" id="IPR003439">
    <property type="entry name" value="ABC_transporter-like_ATP-bd"/>
</dbReference>
<dbReference type="RefSeq" id="WP_014242404.1">
    <property type="nucleotide sequence ID" value="NC_016618.1"/>
</dbReference>
<keyword evidence="3" id="KW-0547">Nucleotide-binding</keyword>
<evidence type="ECO:0000256" key="3">
    <source>
        <dbReference type="ARBA" id="ARBA00022741"/>
    </source>
</evidence>
<evidence type="ECO:0000313" key="6">
    <source>
        <dbReference type="EMBL" id="CCD02076.1"/>
    </source>
</evidence>
<dbReference type="PANTHER" id="PTHR42781">
    <property type="entry name" value="SPERMIDINE/PUTRESCINE IMPORT ATP-BINDING PROTEIN POTA"/>
    <property type="match status" value="1"/>
</dbReference>
<keyword evidence="2" id="KW-0813">Transport</keyword>
<dbReference type="FunFam" id="3.40.50.300:FF:000042">
    <property type="entry name" value="Maltose/maltodextrin ABC transporter, ATP-binding protein"/>
    <property type="match status" value="1"/>
</dbReference>
<dbReference type="InterPro" id="IPR008995">
    <property type="entry name" value="Mo/tungstate-bd_C_term_dom"/>
</dbReference>
<dbReference type="GO" id="GO:0005524">
    <property type="term" value="F:ATP binding"/>
    <property type="evidence" value="ECO:0007669"/>
    <property type="project" value="UniProtKB-KW"/>
</dbReference>
<gene>
    <name evidence="6" type="ORF">AZOBR_p270272</name>
</gene>
<dbReference type="PANTHER" id="PTHR42781:SF4">
    <property type="entry name" value="SPERMIDINE_PUTRESCINE IMPORT ATP-BINDING PROTEIN POTA"/>
    <property type="match status" value="1"/>
</dbReference>
<dbReference type="PROSITE" id="PS00211">
    <property type="entry name" value="ABC_TRANSPORTER_1"/>
    <property type="match status" value="1"/>
</dbReference>
<dbReference type="GO" id="GO:0043190">
    <property type="term" value="C:ATP-binding cassette (ABC) transporter complex"/>
    <property type="evidence" value="ECO:0007669"/>
    <property type="project" value="InterPro"/>
</dbReference>
<evidence type="ECO:0000256" key="1">
    <source>
        <dbReference type="ARBA" id="ARBA00005417"/>
    </source>
</evidence>
<feature type="domain" description="ABC transporter" evidence="5">
    <location>
        <begin position="10"/>
        <end position="241"/>
    </location>
</feature>
<dbReference type="AlphaFoldDB" id="A0A9P1JY95"/>
<dbReference type="InterPro" id="IPR050093">
    <property type="entry name" value="ABC_SmlMolc_Importer"/>
</dbReference>
<protein>
    <submittedName>
        <fullName evidence="6">ABC transporter (ATP-binding protein)</fullName>
    </submittedName>
</protein>
<evidence type="ECO:0000256" key="4">
    <source>
        <dbReference type="ARBA" id="ARBA00022840"/>
    </source>
</evidence>
<sequence>MSAPQTLVPLALDRLAKRYGTAPPALAALSLEVAGGELLGLVGPSGCGKTTALRLIAGLTPASGGRVLVGGRDITALPAHARGIGLVFQNYALFPHMTAADNVAFGLRMRGLPAAERHARTAEALAMVRLSHLGGRKPRALSGGQQQRVALARALAIRPNLLLLDEPLSNLDAGLRAELLAEIRTLQRRLGITALFVTHDQGEALAVCDRIAVLRDGRLEQVGTPREVHDRPASGFVAGFVGRTNRIPAERLAGGALRVGGTLLPALADGPAGPVDLFVRPHRIRVGAAGGAGGLPAVLRGTAFLGDRIALSLEAGGAPVTVDWPVEAAPPAPGPALTPGETVALSWDPADMAVFAATRPADAPP</sequence>
<comment type="similarity">
    <text evidence="1">Belongs to the ABC transporter superfamily.</text>
</comment>
<dbReference type="EMBL" id="HE577329">
    <property type="protein sequence ID" value="CCD02076.1"/>
    <property type="molecule type" value="Genomic_DNA"/>
</dbReference>
<dbReference type="GO" id="GO:0016887">
    <property type="term" value="F:ATP hydrolysis activity"/>
    <property type="evidence" value="ECO:0007669"/>
    <property type="project" value="InterPro"/>
</dbReference>
<dbReference type="PROSITE" id="PS50893">
    <property type="entry name" value="ABC_TRANSPORTER_2"/>
    <property type="match status" value="1"/>
</dbReference>
<name>A0A9P1JY95_9PROT</name>
<evidence type="ECO:0000313" key="7">
    <source>
        <dbReference type="Proteomes" id="UP000007319"/>
    </source>
</evidence>
<dbReference type="InterPro" id="IPR027417">
    <property type="entry name" value="P-loop_NTPase"/>
</dbReference>
<accession>A0A9P1JY95</accession>
<keyword evidence="6" id="KW-0614">Plasmid</keyword>
<proteinExistence type="inferred from homology"/>
<dbReference type="GO" id="GO:0140359">
    <property type="term" value="F:ABC-type transporter activity"/>
    <property type="evidence" value="ECO:0007669"/>
    <property type="project" value="UniProtKB-ARBA"/>
</dbReference>
<evidence type="ECO:0000256" key="2">
    <source>
        <dbReference type="ARBA" id="ARBA00022448"/>
    </source>
</evidence>
<geneLocation type="plasmid" evidence="6 7">
    <name>AZOBR_p2</name>
</geneLocation>
<dbReference type="SMART" id="SM00382">
    <property type="entry name" value="AAA"/>
    <property type="match status" value="1"/>
</dbReference>
<dbReference type="InterPro" id="IPR017871">
    <property type="entry name" value="ABC_transporter-like_CS"/>
</dbReference>
<dbReference type="InterPro" id="IPR013611">
    <property type="entry name" value="Transp-assoc_OB_typ2"/>
</dbReference>
<dbReference type="Proteomes" id="UP000007319">
    <property type="component" value="Plasmid AZOBR_p2"/>
</dbReference>
<dbReference type="Pfam" id="PF08402">
    <property type="entry name" value="TOBE_2"/>
    <property type="match status" value="1"/>
</dbReference>
<dbReference type="Gene3D" id="3.40.50.300">
    <property type="entry name" value="P-loop containing nucleotide triphosphate hydrolases"/>
    <property type="match status" value="1"/>
</dbReference>
<reference evidence="6 7" key="1">
    <citation type="journal article" date="2011" name="PLoS Genet.">
        <title>Azospirillum genomes reveal transition of bacteria from aquatic to terrestrial environments.</title>
        <authorList>
            <person name="Wisniewski-Dye F."/>
            <person name="Borziak K."/>
            <person name="Khalsa-Moyers G."/>
            <person name="Alexandre G."/>
            <person name="Sukharnikov L.O."/>
            <person name="Wuichet K."/>
            <person name="Hurst G.B."/>
            <person name="McDonald W.H."/>
            <person name="Robertson J.S."/>
            <person name="Barbe V."/>
            <person name="Calteau A."/>
            <person name="Rouy Z."/>
            <person name="Mangenot S."/>
            <person name="Prigent-Combaret C."/>
            <person name="Normand P."/>
            <person name="Boyer M."/>
            <person name="Siguier P."/>
            <person name="Dessaux Y."/>
            <person name="Elmerich C."/>
            <person name="Condemine G."/>
            <person name="Krishnen G."/>
            <person name="Kennedy I."/>
            <person name="Paterson A.H."/>
            <person name="Gonzalez V."/>
            <person name="Mavingui P."/>
            <person name="Zhulin I.B."/>
        </authorList>
    </citation>
    <scope>NUCLEOTIDE SEQUENCE [LARGE SCALE GENOMIC DNA]</scope>
    <source>
        <strain evidence="6 7">Sp245</strain>
    </source>
</reference>